<feature type="domain" description="FAD/NAD(P)-binding" evidence="13">
    <location>
        <begin position="124"/>
        <end position="450"/>
    </location>
</feature>
<keyword evidence="12" id="KW-1133">Transmembrane helix</keyword>
<dbReference type="Pfam" id="PF07992">
    <property type="entry name" value="Pyr_redox_2"/>
    <property type="match status" value="1"/>
</dbReference>
<keyword evidence="6" id="KW-0274">FAD</keyword>
<evidence type="ECO:0000256" key="8">
    <source>
        <dbReference type="ARBA" id="ARBA00023002"/>
    </source>
</evidence>
<evidence type="ECO:0000256" key="10">
    <source>
        <dbReference type="ARBA" id="ARBA00023128"/>
    </source>
</evidence>
<evidence type="ECO:0000256" key="12">
    <source>
        <dbReference type="SAM" id="Phobius"/>
    </source>
</evidence>
<dbReference type="InterPro" id="IPR023753">
    <property type="entry name" value="FAD/NAD-binding_dom"/>
</dbReference>
<evidence type="ECO:0000259" key="14">
    <source>
        <dbReference type="Pfam" id="PF14721"/>
    </source>
</evidence>
<dbReference type="GO" id="GO:0006915">
    <property type="term" value="P:apoptotic process"/>
    <property type="evidence" value="ECO:0007669"/>
    <property type="project" value="UniProtKB-KW"/>
</dbReference>
<feature type="transmembrane region" description="Helical" evidence="12">
    <location>
        <begin position="63"/>
        <end position="83"/>
    </location>
</feature>
<feature type="non-terminal residue" evidence="15">
    <location>
        <position position="600"/>
    </location>
</feature>
<dbReference type="SUPFAM" id="SSF55424">
    <property type="entry name" value="FAD/NAD-linked reductases, dimerisation (C-terminal) domain"/>
    <property type="match status" value="1"/>
</dbReference>
<gene>
    <name evidence="15" type="ORF">X975_25052</name>
</gene>
<dbReference type="InterPro" id="IPR029324">
    <property type="entry name" value="AIF_C"/>
</dbReference>
<dbReference type="EMBL" id="KK113991">
    <property type="protein sequence ID" value="KFM61498.1"/>
    <property type="molecule type" value="Genomic_DNA"/>
</dbReference>
<keyword evidence="8" id="KW-0560">Oxidoreductase</keyword>
<evidence type="ECO:0000259" key="13">
    <source>
        <dbReference type="Pfam" id="PF07992"/>
    </source>
</evidence>
<organism evidence="15 16">
    <name type="scientific">Stegodyphus mimosarum</name>
    <name type="common">African social velvet spider</name>
    <dbReference type="NCBI Taxonomy" id="407821"/>
    <lineage>
        <taxon>Eukaryota</taxon>
        <taxon>Metazoa</taxon>
        <taxon>Ecdysozoa</taxon>
        <taxon>Arthropoda</taxon>
        <taxon>Chelicerata</taxon>
        <taxon>Arachnida</taxon>
        <taxon>Araneae</taxon>
        <taxon>Araneomorphae</taxon>
        <taxon>Entelegynae</taxon>
        <taxon>Eresoidea</taxon>
        <taxon>Eresidae</taxon>
        <taxon>Stegodyphus</taxon>
    </lineage>
</organism>
<comment type="catalytic activity">
    <reaction evidence="11">
        <text>A + NADH + H(+) = AH2 + NAD(+)</text>
        <dbReference type="Rhea" id="RHEA:11356"/>
        <dbReference type="ChEBI" id="CHEBI:13193"/>
        <dbReference type="ChEBI" id="CHEBI:15378"/>
        <dbReference type="ChEBI" id="CHEBI:17499"/>
        <dbReference type="ChEBI" id="CHEBI:57540"/>
        <dbReference type="ChEBI" id="CHEBI:57945"/>
    </reaction>
</comment>
<sequence length="600" mass="66799">MLGHQKFIKRSIETFVTSVYCYRSYSTFNRTQRSRYLLHSTNTAKLRPVVRFQSNKTGQKKNIPLIIGIAGTGGAAVYAYFVFNKRPPSSGLSEVDDDDDKPFVYENLKEDLELLNNFGPIPYLLIGAGSASFTAFRAIRTKDPTAKVLMIGEEAFLPYMRPPLSKEMWFDNKSDVAQTLTFTQWNGKDRSLFYESPDYYFSVKELLENKNGGVSVMRGTKVVKVDPVSQKVYLQNGEAISYEKCLVATGSKPKNLSVFENCDDAVKKHVTVFRTIQDFQKLDKISRRIKSVVIVGGGFLGSELACGLAKRGKSTGLKVVQLFPESGNMGKIFPEYLSKWTSKKLQSEGVQIIPEVTIKSVSNEGTKVRLHLSNNEIIMADHVVVAVGADPNTQIAKDSGLEIDENHGGFLVNAEMEARKNLWIAGDAACFYDIKLGRRRVEHHDHAVVSGRLAGENMTGAGRPYLHQSMFWSDLGPEIGYEAIGIVDSSLPTVGVFAKATEADTPKSVVDSTGESIRSETEQQLVDKNKSLENEVPRAPESNDNYGKGVIFYLRENTIVGIILWNVFSKMPIARKIISESKTYDDLTEVAKLFELHSVE</sequence>
<evidence type="ECO:0000313" key="15">
    <source>
        <dbReference type="EMBL" id="KFM61498.1"/>
    </source>
</evidence>
<keyword evidence="12" id="KW-0812">Transmembrane</keyword>
<comment type="cofactor">
    <cofactor evidence="1">
        <name>FAD</name>
        <dbReference type="ChEBI" id="CHEBI:57692"/>
    </cofactor>
</comment>
<dbReference type="SMART" id="SM01353">
    <property type="entry name" value="AIF_C"/>
    <property type="match status" value="1"/>
</dbReference>
<dbReference type="GO" id="GO:0005739">
    <property type="term" value="C:mitochondrion"/>
    <property type="evidence" value="ECO:0007669"/>
    <property type="project" value="UniProtKB-SubCell"/>
</dbReference>
<keyword evidence="4" id="KW-0285">Flavoprotein</keyword>
<evidence type="ECO:0000313" key="16">
    <source>
        <dbReference type="Proteomes" id="UP000054359"/>
    </source>
</evidence>
<dbReference type="PRINTS" id="PR00368">
    <property type="entry name" value="FADPNR"/>
</dbReference>
<dbReference type="GO" id="GO:0071949">
    <property type="term" value="F:FAD binding"/>
    <property type="evidence" value="ECO:0007669"/>
    <property type="project" value="TreeGrafter"/>
</dbReference>
<feature type="domain" description="Mitochondrial apoptosis-inducing factor C-terminal" evidence="14">
    <location>
        <begin position="454"/>
        <end position="579"/>
    </location>
</feature>
<keyword evidence="12" id="KW-0472">Membrane</keyword>
<dbReference type="Gene3D" id="3.30.390.30">
    <property type="match status" value="1"/>
</dbReference>
<proteinExistence type="inferred from homology"/>
<evidence type="ECO:0000256" key="1">
    <source>
        <dbReference type="ARBA" id="ARBA00001974"/>
    </source>
</evidence>
<reference evidence="15 16" key="1">
    <citation type="submission" date="2013-11" db="EMBL/GenBank/DDBJ databases">
        <title>Genome sequencing of Stegodyphus mimosarum.</title>
        <authorList>
            <person name="Bechsgaard J."/>
        </authorList>
    </citation>
    <scope>NUCLEOTIDE SEQUENCE [LARGE SCALE GENOMIC DNA]</scope>
</reference>
<dbReference type="AlphaFoldDB" id="A0A087T8Q9"/>
<dbReference type="PANTHER" id="PTHR43557:SF4">
    <property type="entry name" value="APOPTOSIS-INDUCING FACTOR 1, MITOCHONDRIAL"/>
    <property type="match status" value="1"/>
</dbReference>
<dbReference type="STRING" id="407821.A0A087T8Q9"/>
<evidence type="ECO:0000256" key="6">
    <source>
        <dbReference type="ARBA" id="ARBA00022827"/>
    </source>
</evidence>
<dbReference type="Gene3D" id="3.50.50.60">
    <property type="entry name" value="FAD/NAD(P)-binding domain"/>
    <property type="match status" value="2"/>
</dbReference>
<dbReference type="Proteomes" id="UP000054359">
    <property type="component" value="Unassembled WGS sequence"/>
</dbReference>
<dbReference type="InterPro" id="IPR036188">
    <property type="entry name" value="FAD/NAD-bd_sf"/>
</dbReference>
<dbReference type="Pfam" id="PF14721">
    <property type="entry name" value="AIF_C"/>
    <property type="match status" value="1"/>
</dbReference>
<accession>A0A087T8Q9</accession>
<evidence type="ECO:0000256" key="11">
    <source>
        <dbReference type="ARBA" id="ARBA00047786"/>
    </source>
</evidence>
<dbReference type="GO" id="GO:0046983">
    <property type="term" value="F:protein dimerization activity"/>
    <property type="evidence" value="ECO:0007669"/>
    <property type="project" value="InterPro"/>
</dbReference>
<dbReference type="OMA" id="RSIFFEH"/>
<keyword evidence="7" id="KW-0809">Transit peptide</keyword>
<keyword evidence="5" id="KW-0053">Apoptosis</keyword>
<comment type="subcellular location">
    <subcellularLocation>
        <location evidence="2">Mitochondrion</location>
    </subcellularLocation>
</comment>
<evidence type="ECO:0000256" key="9">
    <source>
        <dbReference type="ARBA" id="ARBA00023027"/>
    </source>
</evidence>
<keyword evidence="16" id="KW-1185">Reference proteome</keyword>
<dbReference type="InterPro" id="IPR016156">
    <property type="entry name" value="FAD/NAD-linked_Rdtase_dimer_sf"/>
</dbReference>
<keyword evidence="9" id="KW-0520">NAD</keyword>
<evidence type="ECO:0000256" key="3">
    <source>
        <dbReference type="ARBA" id="ARBA00006442"/>
    </source>
</evidence>
<dbReference type="InterPro" id="IPR050446">
    <property type="entry name" value="FAD-oxidoreductase/Apoptosis"/>
</dbReference>
<comment type="similarity">
    <text evidence="3">Belongs to the FAD-dependent oxidoreductase family.</text>
</comment>
<dbReference type="GO" id="GO:0033108">
    <property type="term" value="P:mitochondrial respiratory chain complex assembly"/>
    <property type="evidence" value="ECO:0007669"/>
    <property type="project" value="TreeGrafter"/>
</dbReference>
<protein>
    <submittedName>
        <fullName evidence="15">Apoptosis-inducing factor 1, mitochondrial</fullName>
    </submittedName>
</protein>
<dbReference type="SUPFAM" id="SSF51905">
    <property type="entry name" value="FAD/NAD(P)-binding domain"/>
    <property type="match status" value="2"/>
</dbReference>
<dbReference type="PRINTS" id="PR00411">
    <property type="entry name" value="PNDRDTASEI"/>
</dbReference>
<keyword evidence="10" id="KW-0496">Mitochondrion</keyword>
<dbReference type="PANTHER" id="PTHR43557">
    <property type="entry name" value="APOPTOSIS-INDUCING FACTOR 1"/>
    <property type="match status" value="1"/>
</dbReference>
<dbReference type="GO" id="GO:0016174">
    <property type="term" value="F:NAD(P)H oxidase H2O2-forming activity"/>
    <property type="evidence" value="ECO:0007669"/>
    <property type="project" value="TreeGrafter"/>
</dbReference>
<name>A0A087T8Q9_STEMI</name>
<dbReference type="OrthoDB" id="6029at2759"/>
<evidence type="ECO:0000256" key="2">
    <source>
        <dbReference type="ARBA" id="ARBA00004173"/>
    </source>
</evidence>
<evidence type="ECO:0000256" key="7">
    <source>
        <dbReference type="ARBA" id="ARBA00022946"/>
    </source>
</evidence>
<evidence type="ECO:0000256" key="4">
    <source>
        <dbReference type="ARBA" id="ARBA00022630"/>
    </source>
</evidence>
<evidence type="ECO:0000256" key="5">
    <source>
        <dbReference type="ARBA" id="ARBA00022703"/>
    </source>
</evidence>